<dbReference type="RefSeq" id="WP_058448698.1">
    <property type="nucleotide sequence ID" value="NZ_CAAAJF010000015.1"/>
</dbReference>
<gene>
    <name evidence="2" type="ORF">A8135_07730</name>
    <name evidence="1" type="ORF">Ljam_0641</name>
</gene>
<evidence type="ECO:0000313" key="2">
    <source>
        <dbReference type="EMBL" id="OCH99137.1"/>
    </source>
</evidence>
<sequence>MGTLEKKDNSPVKEAFNDLIQAQSARAMHYLLLHDQNNYDNEINKLAQSCSNVLQQPTITSDFVVNLMEKSMTSSYLEALKNIQHTIEQCKEKKDKIVVNSFYGEKEAASLSKRIAVLEKSKTIAPPVIMEQVVRDVLTQAVDKYNSVIDRPPYP</sequence>
<dbReference type="PATRIC" id="fig|455.5.peg.681"/>
<dbReference type="Gene3D" id="1.20.120.430">
    <property type="entry name" value="tRNA modification GTPase MnmE domain 2"/>
    <property type="match status" value="1"/>
</dbReference>
<evidence type="ECO:0000313" key="3">
    <source>
        <dbReference type="Proteomes" id="UP000054715"/>
    </source>
</evidence>
<protein>
    <submittedName>
        <fullName evidence="1">Uncharacterized protein</fullName>
    </submittedName>
</protein>
<reference evidence="1 3" key="1">
    <citation type="submission" date="2015-11" db="EMBL/GenBank/DDBJ databases">
        <title>Genomic analysis of 38 Legionella species identifies large and diverse effector repertoires.</title>
        <authorList>
            <person name="Burstein D."/>
            <person name="Amaro F."/>
            <person name="Zusman T."/>
            <person name="Lifshitz Z."/>
            <person name="Cohen O."/>
            <person name="Gilbert J.A."/>
            <person name="Pupko T."/>
            <person name="Shuman H.A."/>
            <person name="Segal G."/>
        </authorList>
    </citation>
    <scope>NUCLEOTIDE SEQUENCE [LARGE SCALE GENOMIC DNA]</scope>
    <source>
        <strain evidence="1 3">JA-26-G1-E2</strain>
    </source>
</reference>
<dbReference type="OrthoDB" id="5653648at2"/>
<dbReference type="AlphaFoldDB" id="A0A0W0UN48"/>
<comment type="caution">
    <text evidence="1">The sequence shown here is derived from an EMBL/GenBank/DDBJ whole genome shotgun (WGS) entry which is preliminary data.</text>
</comment>
<accession>A0A0W0UN48</accession>
<reference evidence="2 4" key="2">
    <citation type="submission" date="2016-05" db="EMBL/GenBank/DDBJ databases">
        <authorList>
            <person name="Prochazka B."/>
            <person name="Indra A."/>
            <person name="Hasenberger P."/>
            <person name="Blaschitz M."/>
            <person name="Wagner L."/>
            <person name="Wewalka G."/>
            <person name="Sorschag S."/>
            <person name="Schmid D."/>
            <person name="Ruppitsch W."/>
        </authorList>
    </citation>
    <scope>NUCLEOTIDE SEQUENCE [LARGE SCALE GENOMIC DNA]</scope>
    <source>
        <strain evidence="2 4">974010_12</strain>
    </source>
</reference>
<keyword evidence="4" id="KW-1185">Reference proteome</keyword>
<dbReference type="Proteomes" id="UP000093336">
    <property type="component" value="Unassembled WGS sequence"/>
</dbReference>
<evidence type="ECO:0000313" key="4">
    <source>
        <dbReference type="Proteomes" id="UP000093336"/>
    </source>
</evidence>
<dbReference type="InterPro" id="IPR027368">
    <property type="entry name" value="MnmE_dom2"/>
</dbReference>
<dbReference type="Proteomes" id="UP000054715">
    <property type="component" value="Unassembled WGS sequence"/>
</dbReference>
<evidence type="ECO:0000313" key="1">
    <source>
        <dbReference type="EMBL" id="KTD09291.1"/>
    </source>
</evidence>
<organism evidence="1 3">
    <name type="scientific">Legionella jamestowniensis</name>
    <dbReference type="NCBI Taxonomy" id="455"/>
    <lineage>
        <taxon>Bacteria</taxon>
        <taxon>Pseudomonadati</taxon>
        <taxon>Pseudomonadota</taxon>
        <taxon>Gammaproteobacteria</taxon>
        <taxon>Legionellales</taxon>
        <taxon>Legionellaceae</taxon>
        <taxon>Legionella</taxon>
    </lineage>
</organism>
<proteinExistence type="predicted"/>
<name>A0A0W0UN48_9GAMM</name>
<dbReference type="EMBL" id="LYOZ01000002">
    <property type="protein sequence ID" value="OCH99137.1"/>
    <property type="molecule type" value="Genomic_DNA"/>
</dbReference>
<dbReference type="EMBL" id="LNYG01000012">
    <property type="protein sequence ID" value="KTD09291.1"/>
    <property type="molecule type" value="Genomic_DNA"/>
</dbReference>